<keyword evidence="3" id="KW-1185">Reference proteome</keyword>
<protein>
    <submittedName>
        <fullName evidence="1">Phosphodiesterase 9A</fullName>
    </submittedName>
</protein>
<dbReference type="VEuPathDB" id="HostDB:ENSMUSG00000041119"/>
<reference evidence="1 3" key="1">
    <citation type="journal article" date="2009" name="PLoS Biol.">
        <title>Lineage-specific biology revealed by a finished genome assembly of the mouse.</title>
        <authorList>
            <consortium name="Mouse Genome Sequencing Consortium"/>
            <person name="Church D.M."/>
            <person name="Goodstadt L."/>
            <person name="Hillier L.W."/>
            <person name="Zody M.C."/>
            <person name="Goldstein S."/>
            <person name="She X."/>
            <person name="Bult C.J."/>
            <person name="Agarwala R."/>
            <person name="Cherry J.L."/>
            <person name="DiCuccio M."/>
            <person name="Hlavina W."/>
            <person name="Kapustin Y."/>
            <person name="Meric P."/>
            <person name="Maglott D."/>
            <person name="Birtle Z."/>
            <person name="Marques A.C."/>
            <person name="Graves T."/>
            <person name="Zhou S."/>
            <person name="Teague B."/>
            <person name="Potamousis K."/>
            <person name="Churas C."/>
            <person name="Place M."/>
            <person name="Herschleb J."/>
            <person name="Runnheim R."/>
            <person name="Forrest D."/>
            <person name="Amos-Landgraf J."/>
            <person name="Schwartz D.C."/>
            <person name="Cheng Z."/>
            <person name="Lindblad-Toh K."/>
            <person name="Eichler E.E."/>
            <person name="Ponting C.P."/>
        </authorList>
    </citation>
    <scope>NUCLEOTIDE SEQUENCE [LARGE SCALE GENOMIC DNA]</scope>
    <source>
        <strain evidence="1 3">C57BL/6J</strain>
    </source>
</reference>
<dbReference type="Bgee" id="ENSMUSG00000041119">
    <property type="expression patterns" value="Expressed in cortical plate and 227 other cell types or tissues"/>
</dbReference>
<gene>
    <name evidence="1 2" type="primary">Pde9a</name>
</gene>
<organism evidence="1 3">
    <name type="scientific">Mus musculus</name>
    <name type="common">Mouse</name>
    <dbReference type="NCBI Taxonomy" id="10090"/>
    <lineage>
        <taxon>Eukaryota</taxon>
        <taxon>Metazoa</taxon>
        <taxon>Chordata</taxon>
        <taxon>Craniata</taxon>
        <taxon>Vertebrata</taxon>
        <taxon>Euteleostomi</taxon>
        <taxon>Mammalia</taxon>
        <taxon>Eutheria</taxon>
        <taxon>Euarchontoglires</taxon>
        <taxon>Glires</taxon>
        <taxon>Rodentia</taxon>
        <taxon>Myomorpha</taxon>
        <taxon>Muroidea</taxon>
        <taxon>Muridae</taxon>
        <taxon>Murinae</taxon>
        <taxon>Mus</taxon>
        <taxon>Mus</taxon>
    </lineage>
</organism>
<dbReference type="GeneTree" id="ENSGT00940000155587"/>
<sequence length="102" mass="11555">MGAGSSSYRPKAIYLDIDGRIQKVVFSKYCNSSDIMDLFCIATGLPRNTTISLLTTDDAMVSIDPTMPANSERTPYKNEKNLSRACWPRWRNNFPERLRSTS</sequence>
<evidence type="ECO:0000313" key="1">
    <source>
        <dbReference type="Ensembl" id="ENSMUSP00000118869.2"/>
    </source>
</evidence>
<dbReference type="AlphaFoldDB" id="D6RH57"/>
<accession>D6RH57</accession>
<dbReference type="AGR" id="MGI:1277179"/>
<name>D6RH57_MOUSE</name>
<reference evidence="1" key="3">
    <citation type="submission" date="2025-08" db="UniProtKB">
        <authorList>
            <consortium name="Ensembl"/>
        </authorList>
    </citation>
    <scope>IDENTIFICATION</scope>
    <source>
        <strain evidence="1">C57BL/6J</strain>
    </source>
</reference>
<dbReference type="MGI" id="MGI:1277179">
    <property type="gene designation" value="Pde9a"/>
</dbReference>
<proteinExistence type="predicted"/>
<reference evidence="1" key="4">
    <citation type="submission" date="2025-09" db="UniProtKB">
        <authorList>
            <consortium name="Ensembl"/>
        </authorList>
    </citation>
    <scope>IDENTIFICATION</scope>
    <source>
        <strain evidence="1">C57BL/6J</strain>
    </source>
</reference>
<dbReference type="Antibodypedia" id="1648">
    <property type="antibodies" value="226 antibodies from 32 providers"/>
</dbReference>
<reference evidence="1 3" key="2">
    <citation type="journal article" date="2011" name="PLoS Biol.">
        <title>Modernizing reference genome assemblies.</title>
        <authorList>
            <person name="Church D.M."/>
            <person name="Schneider V.A."/>
            <person name="Graves T."/>
            <person name="Auger K."/>
            <person name="Cunningham F."/>
            <person name="Bouk N."/>
            <person name="Chen H.C."/>
            <person name="Agarwala R."/>
            <person name="McLaren W.M."/>
            <person name="Ritchie G.R."/>
            <person name="Albracht D."/>
            <person name="Kremitzki M."/>
            <person name="Rock S."/>
            <person name="Kotkiewicz H."/>
            <person name="Kremitzki C."/>
            <person name="Wollam A."/>
            <person name="Trani L."/>
            <person name="Fulton L."/>
            <person name="Fulton R."/>
            <person name="Matthews L."/>
            <person name="Whitehead S."/>
            <person name="Chow W."/>
            <person name="Torrance J."/>
            <person name="Dunn M."/>
            <person name="Harden G."/>
            <person name="Threadgold G."/>
            <person name="Wood J."/>
            <person name="Collins J."/>
            <person name="Heath P."/>
            <person name="Griffiths G."/>
            <person name="Pelan S."/>
            <person name="Grafham D."/>
            <person name="Eichler E.E."/>
            <person name="Weinstock G."/>
            <person name="Mardis E.R."/>
            <person name="Wilson R.K."/>
            <person name="Howe K."/>
            <person name="Flicek P."/>
            <person name="Hubbard T."/>
        </authorList>
    </citation>
    <scope>NUCLEOTIDE SEQUENCE [LARGE SCALE GENOMIC DNA]</scope>
    <source>
        <strain evidence="1 3">C57BL/6J</strain>
    </source>
</reference>
<dbReference type="HOGENOM" id="CLU_2276537_0_0_1"/>
<evidence type="ECO:0000313" key="3">
    <source>
        <dbReference type="Proteomes" id="UP000000589"/>
    </source>
</evidence>
<dbReference type="Ensembl" id="ENSMUST00000124902.9">
    <property type="protein sequence ID" value="ENSMUSP00000118869.2"/>
    <property type="gene ID" value="ENSMUSG00000041119.13"/>
</dbReference>
<dbReference type="Proteomes" id="UP000000589">
    <property type="component" value="Chromosome 17"/>
</dbReference>
<evidence type="ECO:0000313" key="2">
    <source>
        <dbReference type="MGI" id="MGI:1277179"/>
    </source>
</evidence>
<dbReference type="ExpressionAtlas" id="D6RH57">
    <property type="expression patterns" value="baseline and differential"/>
</dbReference>